<evidence type="ECO:0000313" key="3">
    <source>
        <dbReference type="Proteomes" id="UP000192911"/>
    </source>
</evidence>
<dbReference type="PROSITE" id="PS51708">
    <property type="entry name" value="CHAD"/>
    <property type="match status" value="1"/>
</dbReference>
<sequence>MPGMAKVAAREDVTMRVVGGTGAQADIRLLLDETTDARRLSLSRAMSIVPGLTLRDTIRTELIEPRAAIDDAGTLPEAFREVAGLDCAAARAAPLLANRTAFRCRIPASGPPVEVVLLSAPSIRVTPPRAPGSGATESRRRASQAFCELHLLAECGEGAKESPIGASVQAAGAAVLAVADSIVARLPAFVATGDAYARALGAAVGSEPVRATRVDLAGARTPHDALVAIGCNVASHWFGNERGAREQTAPESVHQMRVALRRARTLVRLFPRWRDEAWHTRVEPGIKWLGGLLGAARDLDVFVDSTLPALAAADGDASRWAPVQAKADARRQEAHAQLQEALRSRRHAELSLAWLEWLMAQRFSDGPPKHARRSLASYAGKRVKRYYTRLTAPPALTSLDAAGRHRRRIAAKRLRYALEFFQALTASRTRGKVTQRLSLIQETLGEGSDAATALRFIEALDVTPYQQGFARGWCEAVNRGTARVAERLLGKLRRPVLRDR</sequence>
<dbReference type="SMART" id="SM00880">
    <property type="entry name" value="CHAD"/>
    <property type="match status" value="1"/>
</dbReference>
<feature type="domain" description="CHAD" evidence="1">
    <location>
        <begin position="219"/>
        <end position="494"/>
    </location>
</feature>
<proteinExistence type="predicted"/>
<dbReference type="InterPro" id="IPR007899">
    <property type="entry name" value="CHAD_dom"/>
</dbReference>
<dbReference type="PANTHER" id="PTHR39339:SF1">
    <property type="entry name" value="CHAD DOMAIN-CONTAINING PROTEIN"/>
    <property type="match status" value="1"/>
</dbReference>
<organism evidence="2 3">
    <name type="scientific">Trinickia caryophylli</name>
    <name type="common">Paraburkholderia caryophylli</name>
    <dbReference type="NCBI Taxonomy" id="28094"/>
    <lineage>
        <taxon>Bacteria</taxon>
        <taxon>Pseudomonadati</taxon>
        <taxon>Pseudomonadota</taxon>
        <taxon>Betaproteobacteria</taxon>
        <taxon>Burkholderiales</taxon>
        <taxon>Burkholderiaceae</taxon>
        <taxon>Trinickia</taxon>
    </lineage>
</organism>
<evidence type="ECO:0000313" key="2">
    <source>
        <dbReference type="EMBL" id="SMF33507.1"/>
    </source>
</evidence>
<dbReference type="STRING" id="28094.SAMN06295900_105361"/>
<protein>
    <submittedName>
        <fullName evidence="2">CHAD domain-containing protein</fullName>
    </submittedName>
</protein>
<keyword evidence="3" id="KW-1185">Reference proteome</keyword>
<dbReference type="Proteomes" id="UP000192911">
    <property type="component" value="Unassembled WGS sequence"/>
</dbReference>
<dbReference type="AlphaFoldDB" id="A0A1X7EGB8"/>
<evidence type="ECO:0000259" key="1">
    <source>
        <dbReference type="PROSITE" id="PS51708"/>
    </source>
</evidence>
<dbReference type="Gene3D" id="1.40.20.10">
    <property type="entry name" value="CHAD domain"/>
    <property type="match status" value="1"/>
</dbReference>
<dbReference type="Pfam" id="PF05235">
    <property type="entry name" value="CHAD"/>
    <property type="match status" value="1"/>
</dbReference>
<dbReference type="InterPro" id="IPR038186">
    <property type="entry name" value="CHAD_dom_sf"/>
</dbReference>
<reference evidence="3" key="1">
    <citation type="submission" date="2017-04" db="EMBL/GenBank/DDBJ databases">
        <authorList>
            <person name="Varghese N."/>
            <person name="Submissions S."/>
        </authorList>
    </citation>
    <scope>NUCLEOTIDE SEQUENCE [LARGE SCALE GENOMIC DNA]</scope>
    <source>
        <strain evidence="3">Ballard 720</strain>
    </source>
</reference>
<dbReference type="EMBL" id="FXAH01000005">
    <property type="protein sequence ID" value="SMF33507.1"/>
    <property type="molecule type" value="Genomic_DNA"/>
</dbReference>
<accession>A0A1X7EGB8</accession>
<dbReference type="PANTHER" id="PTHR39339">
    <property type="entry name" value="SLR1444 PROTEIN"/>
    <property type="match status" value="1"/>
</dbReference>
<gene>
    <name evidence="2" type="ORF">SAMN06295900_105361</name>
</gene>
<name>A0A1X7EGB8_TRICW</name>